<protein>
    <submittedName>
        <fullName evidence="1">Uncharacterized protein</fullName>
    </submittedName>
</protein>
<organism evidence="1 2">
    <name type="scientific">Truncatella angustata</name>
    <dbReference type="NCBI Taxonomy" id="152316"/>
    <lineage>
        <taxon>Eukaryota</taxon>
        <taxon>Fungi</taxon>
        <taxon>Dikarya</taxon>
        <taxon>Ascomycota</taxon>
        <taxon>Pezizomycotina</taxon>
        <taxon>Sordariomycetes</taxon>
        <taxon>Xylariomycetidae</taxon>
        <taxon>Amphisphaeriales</taxon>
        <taxon>Sporocadaceae</taxon>
        <taxon>Truncatella</taxon>
    </lineage>
</organism>
<reference evidence="1" key="1">
    <citation type="journal article" date="2021" name="Nat. Commun.">
        <title>Genetic determinants of endophytism in the Arabidopsis root mycobiome.</title>
        <authorList>
            <person name="Mesny F."/>
            <person name="Miyauchi S."/>
            <person name="Thiergart T."/>
            <person name="Pickel B."/>
            <person name="Atanasova L."/>
            <person name="Karlsson M."/>
            <person name="Huettel B."/>
            <person name="Barry K.W."/>
            <person name="Haridas S."/>
            <person name="Chen C."/>
            <person name="Bauer D."/>
            <person name="Andreopoulos W."/>
            <person name="Pangilinan J."/>
            <person name="LaButti K."/>
            <person name="Riley R."/>
            <person name="Lipzen A."/>
            <person name="Clum A."/>
            <person name="Drula E."/>
            <person name="Henrissat B."/>
            <person name="Kohler A."/>
            <person name="Grigoriev I.V."/>
            <person name="Martin F.M."/>
            <person name="Hacquard S."/>
        </authorList>
    </citation>
    <scope>NUCLEOTIDE SEQUENCE</scope>
    <source>
        <strain evidence="1">MPI-SDFR-AT-0073</strain>
    </source>
</reference>
<keyword evidence="2" id="KW-1185">Reference proteome</keyword>
<proteinExistence type="predicted"/>
<evidence type="ECO:0000313" key="2">
    <source>
        <dbReference type="Proteomes" id="UP000758603"/>
    </source>
</evidence>
<dbReference type="GeneID" id="70125675"/>
<dbReference type="AlphaFoldDB" id="A0A9P8RIN5"/>
<accession>A0A9P8RIN5</accession>
<dbReference type="Proteomes" id="UP000758603">
    <property type="component" value="Unassembled WGS sequence"/>
</dbReference>
<dbReference type="OrthoDB" id="9997739at2759"/>
<sequence length="83" mass="9428">MHSALASMIPRADEASGFAEMVQYSFDNTLDKHKGQDQLRSMLCLYAACKFEELWISSQFQDLFKNEGEFSCGVITNLLARLE</sequence>
<dbReference type="RefSeq" id="XP_045953263.1">
    <property type="nucleotide sequence ID" value="XM_046096783.1"/>
</dbReference>
<dbReference type="EMBL" id="JAGPXC010000009">
    <property type="protein sequence ID" value="KAH6646749.1"/>
    <property type="molecule type" value="Genomic_DNA"/>
</dbReference>
<gene>
    <name evidence="1" type="ORF">BKA67DRAFT_415372</name>
</gene>
<evidence type="ECO:0000313" key="1">
    <source>
        <dbReference type="EMBL" id="KAH6646749.1"/>
    </source>
</evidence>
<comment type="caution">
    <text evidence="1">The sequence shown here is derived from an EMBL/GenBank/DDBJ whole genome shotgun (WGS) entry which is preliminary data.</text>
</comment>
<name>A0A9P8RIN5_9PEZI</name>